<feature type="transmembrane region" description="Helical" evidence="7">
    <location>
        <begin position="224"/>
        <end position="245"/>
    </location>
</feature>
<evidence type="ECO:0000256" key="8">
    <source>
        <dbReference type="SAM" id="MobiDB-lite"/>
    </source>
</evidence>
<evidence type="ECO:0000313" key="11">
    <source>
        <dbReference type="Proteomes" id="UP000234206"/>
    </source>
</evidence>
<comment type="caution">
    <text evidence="10">The sequence shown here is derived from an EMBL/GenBank/DDBJ whole genome shotgun (WGS) entry which is preliminary data.</text>
</comment>
<reference evidence="10 11" key="1">
    <citation type="submission" date="2017-12" db="EMBL/GenBank/DDBJ databases">
        <title>Phylogenetic diversity of female urinary microbiome.</title>
        <authorList>
            <person name="Thomas-White K."/>
            <person name="Wolfe A.J."/>
        </authorList>
    </citation>
    <scope>NUCLEOTIDE SEQUENCE [LARGE SCALE GENOMIC DNA]</scope>
    <source>
        <strain evidence="10 11">UMB1298</strain>
    </source>
</reference>
<name>A0A2I1PCN0_9MICO</name>
<dbReference type="GO" id="GO:0010438">
    <property type="term" value="P:cellular response to sulfur starvation"/>
    <property type="evidence" value="ECO:0007669"/>
    <property type="project" value="TreeGrafter"/>
</dbReference>
<keyword evidence="11" id="KW-1185">Reference proteome</keyword>
<dbReference type="CDD" id="cd06261">
    <property type="entry name" value="TM_PBP2"/>
    <property type="match status" value="1"/>
</dbReference>
<evidence type="ECO:0000256" key="6">
    <source>
        <dbReference type="ARBA" id="ARBA00023136"/>
    </source>
</evidence>
<feature type="region of interest" description="Disordered" evidence="8">
    <location>
        <begin position="264"/>
        <end position="285"/>
    </location>
</feature>
<evidence type="ECO:0000256" key="4">
    <source>
        <dbReference type="ARBA" id="ARBA00022692"/>
    </source>
</evidence>
<feature type="transmembrane region" description="Helical" evidence="7">
    <location>
        <begin position="109"/>
        <end position="134"/>
    </location>
</feature>
<keyword evidence="2 7" id="KW-0813">Transport</keyword>
<dbReference type="PANTHER" id="PTHR30151:SF25">
    <property type="entry name" value="TAURINE TRANSPORT SYSTEM PERMEASE PROTEIN TAUC"/>
    <property type="match status" value="1"/>
</dbReference>
<evidence type="ECO:0000313" key="10">
    <source>
        <dbReference type="EMBL" id="PKZ42392.1"/>
    </source>
</evidence>
<dbReference type="SUPFAM" id="SSF161098">
    <property type="entry name" value="MetI-like"/>
    <property type="match status" value="1"/>
</dbReference>
<comment type="similarity">
    <text evidence="7">Belongs to the binding-protein-dependent transport system permease family.</text>
</comment>
<dbReference type="Proteomes" id="UP000234206">
    <property type="component" value="Unassembled WGS sequence"/>
</dbReference>
<proteinExistence type="inferred from homology"/>
<evidence type="ECO:0000259" key="9">
    <source>
        <dbReference type="PROSITE" id="PS50928"/>
    </source>
</evidence>
<dbReference type="InterPro" id="IPR035906">
    <property type="entry name" value="MetI-like_sf"/>
</dbReference>
<sequence length="290" mass="29866">MTPSARALGRGLLGVLLLVLAWWVFTAVAGRTDPMAAAMRPDRVPGALAELWGRGALLPGLATSLGRLAAGVALAVLVGVPLGAMVGASRWVRETTAPGIQFLRMVSPLSWAPVAVAAFGIGAVPVVFIVAAAATWPVVLNTAHGIRNLPPSWGAVARTLGASRGELLRSVVWPGVRPQVLTGIRLALGIAWVVLVPAEMLGVRSGLGYEILNARDRLAYDEMLVVILLIGAVGTLVDLAAQRLLSGAWVPARRRARAGRTVAGGGAHAARDGAGQTGAARDGDLTVRPA</sequence>
<dbReference type="RefSeq" id="WP_101849127.1">
    <property type="nucleotide sequence ID" value="NZ_PKIZ01000003.1"/>
</dbReference>
<feature type="domain" description="ABC transmembrane type-1" evidence="9">
    <location>
        <begin position="61"/>
        <end position="241"/>
    </location>
</feature>
<dbReference type="EMBL" id="PKIZ01000003">
    <property type="protein sequence ID" value="PKZ42392.1"/>
    <property type="molecule type" value="Genomic_DNA"/>
</dbReference>
<dbReference type="PROSITE" id="PS50928">
    <property type="entry name" value="ABC_TM1"/>
    <property type="match status" value="1"/>
</dbReference>
<dbReference type="GO" id="GO:0005886">
    <property type="term" value="C:plasma membrane"/>
    <property type="evidence" value="ECO:0007669"/>
    <property type="project" value="UniProtKB-SubCell"/>
</dbReference>
<gene>
    <name evidence="10" type="ORF">CYJ76_02205</name>
</gene>
<accession>A0A2I1PCN0</accession>
<feature type="transmembrane region" description="Helical" evidence="7">
    <location>
        <begin position="183"/>
        <end position="203"/>
    </location>
</feature>
<dbReference type="Pfam" id="PF00528">
    <property type="entry name" value="BPD_transp_1"/>
    <property type="match status" value="1"/>
</dbReference>
<keyword evidence="4 7" id="KW-0812">Transmembrane</keyword>
<dbReference type="AlphaFoldDB" id="A0A2I1PCN0"/>
<feature type="transmembrane region" description="Helical" evidence="7">
    <location>
        <begin position="68"/>
        <end position="88"/>
    </location>
</feature>
<evidence type="ECO:0000256" key="2">
    <source>
        <dbReference type="ARBA" id="ARBA00022448"/>
    </source>
</evidence>
<dbReference type="InterPro" id="IPR000515">
    <property type="entry name" value="MetI-like"/>
</dbReference>
<comment type="subcellular location">
    <subcellularLocation>
        <location evidence="1 7">Cell membrane</location>
        <topology evidence="1 7">Multi-pass membrane protein</topology>
    </subcellularLocation>
</comment>
<keyword evidence="6 7" id="KW-0472">Membrane</keyword>
<evidence type="ECO:0000256" key="1">
    <source>
        <dbReference type="ARBA" id="ARBA00004651"/>
    </source>
</evidence>
<organism evidence="10 11">
    <name type="scientific">Kytococcus schroeteri</name>
    <dbReference type="NCBI Taxonomy" id="138300"/>
    <lineage>
        <taxon>Bacteria</taxon>
        <taxon>Bacillati</taxon>
        <taxon>Actinomycetota</taxon>
        <taxon>Actinomycetes</taxon>
        <taxon>Micrococcales</taxon>
        <taxon>Kytococcaceae</taxon>
        <taxon>Kytococcus</taxon>
    </lineage>
</organism>
<dbReference type="GO" id="GO:0042918">
    <property type="term" value="P:alkanesulfonate transmembrane transport"/>
    <property type="evidence" value="ECO:0007669"/>
    <property type="project" value="UniProtKB-ARBA"/>
</dbReference>
<evidence type="ECO:0000256" key="5">
    <source>
        <dbReference type="ARBA" id="ARBA00022989"/>
    </source>
</evidence>
<keyword evidence="3" id="KW-1003">Cell membrane</keyword>
<dbReference type="FunFam" id="1.10.3720.10:FF:000003">
    <property type="entry name" value="Aliphatic sulfonate ABC transporter permease"/>
    <property type="match status" value="1"/>
</dbReference>
<keyword evidence="5 7" id="KW-1133">Transmembrane helix</keyword>
<evidence type="ECO:0000256" key="7">
    <source>
        <dbReference type="RuleBase" id="RU363032"/>
    </source>
</evidence>
<dbReference type="Gene3D" id="1.10.3720.10">
    <property type="entry name" value="MetI-like"/>
    <property type="match status" value="1"/>
</dbReference>
<protein>
    <submittedName>
        <fullName evidence="10">ABC transporter permease</fullName>
    </submittedName>
</protein>
<dbReference type="OrthoDB" id="3173654at2"/>
<evidence type="ECO:0000256" key="3">
    <source>
        <dbReference type="ARBA" id="ARBA00022475"/>
    </source>
</evidence>
<dbReference type="PANTHER" id="PTHR30151">
    <property type="entry name" value="ALKANE SULFONATE ABC TRANSPORTER-RELATED, MEMBRANE SUBUNIT"/>
    <property type="match status" value="1"/>
</dbReference>